<keyword evidence="2" id="KW-0378">Hydrolase</keyword>
<dbReference type="SMART" id="SM00479">
    <property type="entry name" value="EXOIII"/>
    <property type="match status" value="1"/>
</dbReference>
<gene>
    <name evidence="5" type="ORF">CERSUDRAFT_105200</name>
</gene>
<dbReference type="Gene3D" id="3.30.420.10">
    <property type="entry name" value="Ribonuclease H-like superfamily/Ribonuclease H"/>
    <property type="match status" value="1"/>
</dbReference>
<evidence type="ECO:0000313" key="5">
    <source>
        <dbReference type="EMBL" id="EMD38613.1"/>
    </source>
</evidence>
<dbReference type="Pfam" id="PF00929">
    <property type="entry name" value="RNase_T"/>
    <property type="match status" value="1"/>
</dbReference>
<evidence type="ECO:0000256" key="1">
    <source>
        <dbReference type="ARBA" id="ARBA00022722"/>
    </source>
</evidence>
<dbReference type="Proteomes" id="UP000016930">
    <property type="component" value="Unassembled WGS sequence"/>
</dbReference>
<dbReference type="AlphaFoldDB" id="M2QNI9"/>
<dbReference type="InterPro" id="IPR051274">
    <property type="entry name" value="3-5_Exoribonuclease"/>
</dbReference>
<dbReference type="HOGENOM" id="CLU_037266_1_0_1"/>
<dbReference type="GO" id="GO:0000175">
    <property type="term" value="F:3'-5'-RNA exonuclease activity"/>
    <property type="evidence" value="ECO:0007669"/>
    <property type="project" value="InterPro"/>
</dbReference>
<dbReference type="InterPro" id="IPR012337">
    <property type="entry name" value="RNaseH-like_sf"/>
</dbReference>
<evidence type="ECO:0000259" key="4">
    <source>
        <dbReference type="SMART" id="SM00479"/>
    </source>
</evidence>
<keyword evidence="6" id="KW-1185">Reference proteome</keyword>
<keyword evidence="3" id="KW-0269">Exonuclease</keyword>
<evidence type="ECO:0000256" key="2">
    <source>
        <dbReference type="ARBA" id="ARBA00022801"/>
    </source>
</evidence>
<dbReference type="CDD" id="cd06133">
    <property type="entry name" value="ERI-1_3'hExo_like"/>
    <property type="match status" value="1"/>
</dbReference>
<dbReference type="PANTHER" id="PTHR23044:SF61">
    <property type="entry name" value="3'-5' EXORIBONUCLEASE 1-RELATED"/>
    <property type="match status" value="1"/>
</dbReference>
<name>M2QNI9_CERS8</name>
<dbReference type="InterPro" id="IPR036397">
    <property type="entry name" value="RNaseH_sf"/>
</dbReference>
<dbReference type="InterPro" id="IPR013520">
    <property type="entry name" value="Ribonucl_H"/>
</dbReference>
<proteinExistence type="predicted"/>
<evidence type="ECO:0000313" key="6">
    <source>
        <dbReference type="Proteomes" id="UP000016930"/>
    </source>
</evidence>
<accession>M2QNI9</accession>
<dbReference type="GO" id="GO:0003676">
    <property type="term" value="F:nucleic acid binding"/>
    <property type="evidence" value="ECO:0007669"/>
    <property type="project" value="InterPro"/>
</dbReference>
<organism evidence="5 6">
    <name type="scientific">Ceriporiopsis subvermispora (strain B)</name>
    <name type="common">White-rot fungus</name>
    <name type="synonym">Gelatoporia subvermispora</name>
    <dbReference type="NCBI Taxonomy" id="914234"/>
    <lineage>
        <taxon>Eukaryota</taxon>
        <taxon>Fungi</taxon>
        <taxon>Dikarya</taxon>
        <taxon>Basidiomycota</taxon>
        <taxon>Agaricomycotina</taxon>
        <taxon>Agaricomycetes</taxon>
        <taxon>Polyporales</taxon>
        <taxon>Gelatoporiaceae</taxon>
        <taxon>Gelatoporia</taxon>
    </lineage>
</organism>
<feature type="domain" description="Exonuclease" evidence="4">
    <location>
        <begin position="45"/>
        <end position="269"/>
    </location>
</feature>
<reference evidence="5 6" key="1">
    <citation type="journal article" date="2012" name="Proc. Natl. Acad. Sci. U.S.A.">
        <title>Comparative genomics of Ceriporiopsis subvermispora and Phanerochaete chrysosporium provide insight into selective ligninolysis.</title>
        <authorList>
            <person name="Fernandez-Fueyo E."/>
            <person name="Ruiz-Duenas F.J."/>
            <person name="Ferreira P."/>
            <person name="Floudas D."/>
            <person name="Hibbett D.S."/>
            <person name="Canessa P."/>
            <person name="Larrondo L.F."/>
            <person name="James T.Y."/>
            <person name="Seelenfreund D."/>
            <person name="Lobos S."/>
            <person name="Polanco R."/>
            <person name="Tello M."/>
            <person name="Honda Y."/>
            <person name="Watanabe T."/>
            <person name="Watanabe T."/>
            <person name="Ryu J.S."/>
            <person name="Kubicek C.P."/>
            <person name="Schmoll M."/>
            <person name="Gaskell J."/>
            <person name="Hammel K.E."/>
            <person name="St John F.J."/>
            <person name="Vanden Wymelenberg A."/>
            <person name="Sabat G."/>
            <person name="Splinter BonDurant S."/>
            <person name="Syed K."/>
            <person name="Yadav J.S."/>
            <person name="Doddapaneni H."/>
            <person name="Subramanian V."/>
            <person name="Lavin J.L."/>
            <person name="Oguiza J.A."/>
            <person name="Perez G."/>
            <person name="Pisabarro A.G."/>
            <person name="Ramirez L."/>
            <person name="Santoyo F."/>
            <person name="Master E."/>
            <person name="Coutinho P.M."/>
            <person name="Henrissat B."/>
            <person name="Lombard V."/>
            <person name="Magnuson J.K."/>
            <person name="Kuees U."/>
            <person name="Hori C."/>
            <person name="Igarashi K."/>
            <person name="Samejima M."/>
            <person name="Held B.W."/>
            <person name="Barry K.W."/>
            <person name="LaButti K.M."/>
            <person name="Lapidus A."/>
            <person name="Lindquist E.A."/>
            <person name="Lucas S.M."/>
            <person name="Riley R."/>
            <person name="Salamov A.A."/>
            <person name="Hoffmeister D."/>
            <person name="Schwenk D."/>
            <person name="Hadar Y."/>
            <person name="Yarden O."/>
            <person name="de Vries R.P."/>
            <person name="Wiebenga A."/>
            <person name="Stenlid J."/>
            <person name="Eastwood D."/>
            <person name="Grigoriev I.V."/>
            <person name="Berka R.M."/>
            <person name="Blanchette R.A."/>
            <person name="Kersten P."/>
            <person name="Martinez A.T."/>
            <person name="Vicuna R."/>
            <person name="Cullen D."/>
        </authorList>
    </citation>
    <scope>NUCLEOTIDE SEQUENCE [LARGE SCALE GENOMIC DNA]</scope>
    <source>
        <strain evidence="5 6">B</strain>
    </source>
</reference>
<dbReference type="OrthoDB" id="448399at2759"/>
<dbReference type="EMBL" id="KB445795">
    <property type="protein sequence ID" value="EMD38613.1"/>
    <property type="molecule type" value="Genomic_DNA"/>
</dbReference>
<protein>
    <recommendedName>
        <fullName evidence="4">Exonuclease domain-containing protein</fullName>
    </recommendedName>
</protein>
<evidence type="ECO:0000256" key="3">
    <source>
        <dbReference type="ARBA" id="ARBA00022839"/>
    </source>
</evidence>
<dbReference type="SUPFAM" id="SSF53098">
    <property type="entry name" value="Ribonuclease H-like"/>
    <property type="match status" value="1"/>
</dbReference>
<dbReference type="InterPro" id="IPR047201">
    <property type="entry name" value="ERI-1_3'hExo-like"/>
</dbReference>
<dbReference type="PANTHER" id="PTHR23044">
    <property type="entry name" value="3'-5' EXONUCLEASE ERI1-RELATED"/>
    <property type="match status" value="1"/>
</dbReference>
<dbReference type="STRING" id="914234.M2QNI9"/>
<sequence length="296" mass="34217">MSCLVEYLGALQLGPTSSQTQELLVSAQADNSIVMPSAVKQPYDAFLVLDVEATCIEGSPRGEYPNEIIEWPVCLLRWRDKNDNGEAKSLEVVDEFRSFVRPTWRPELSDFCKNLTGITQQQVDDTPTFAKVMESFRDFMIRHGLIDVETGKRLTRFCWCCDGPYDIRDFVVKQCFMSKMQMPTWVQGDMMDVRVLVSDWHASTMQRRPRRNKKNISRAFPLPKRMPLTISRQLQVLGLPPFEGRPHSGIDDTRNITRIVIEVGRRGMKLQPNTPINPNRRWPWMGKLGRVLDDYY</sequence>
<keyword evidence="1" id="KW-0540">Nuclease</keyword>